<dbReference type="AlphaFoldDB" id="A0A7G9W4U5"/>
<dbReference type="EMBL" id="CP058559">
    <property type="protein sequence ID" value="QNO13707.1"/>
    <property type="molecule type" value="Genomic_DNA"/>
</dbReference>
<accession>A0A7G9W4U5</accession>
<name>A0A7G9W4U5_ALKCA</name>
<keyword evidence="1" id="KW-0946">Virion</keyword>
<dbReference type="InterPro" id="IPR009078">
    <property type="entry name" value="Ferritin-like_SF"/>
</dbReference>
<dbReference type="RefSeq" id="WP_213167374.1">
    <property type="nucleotide sequence ID" value="NZ_CP058559.1"/>
</dbReference>
<keyword evidence="1" id="KW-0167">Capsid protein</keyword>
<organism evidence="1 2">
    <name type="scientific">Alkalicella caledoniensis</name>
    <dbReference type="NCBI Taxonomy" id="2731377"/>
    <lineage>
        <taxon>Bacteria</taxon>
        <taxon>Bacillati</taxon>
        <taxon>Bacillota</taxon>
        <taxon>Clostridia</taxon>
        <taxon>Eubacteriales</taxon>
        <taxon>Proteinivoracaceae</taxon>
        <taxon>Alkalicella</taxon>
    </lineage>
</organism>
<dbReference type="KEGG" id="acae:HYG86_02510"/>
<dbReference type="Proteomes" id="UP000516160">
    <property type="component" value="Chromosome"/>
</dbReference>
<evidence type="ECO:0000313" key="1">
    <source>
        <dbReference type="EMBL" id="QNO13707.1"/>
    </source>
</evidence>
<gene>
    <name evidence="1" type="ORF">HYG86_02510</name>
</gene>
<dbReference type="SUPFAM" id="SSF47240">
    <property type="entry name" value="Ferritin-like"/>
    <property type="match status" value="1"/>
</dbReference>
<evidence type="ECO:0000313" key="2">
    <source>
        <dbReference type="Proteomes" id="UP000516160"/>
    </source>
</evidence>
<reference evidence="1 2" key="1">
    <citation type="submission" date="2020-07" db="EMBL/GenBank/DDBJ databases">
        <title>Alkalicella. sp. LB2 genome.</title>
        <authorList>
            <person name="Postec A."/>
            <person name="Quemeneur M."/>
        </authorList>
    </citation>
    <scope>NUCLEOTIDE SEQUENCE [LARGE SCALE GENOMIC DNA]</scope>
    <source>
        <strain evidence="1 2">LB2</strain>
    </source>
</reference>
<protein>
    <submittedName>
        <fullName evidence="1">Spore coat protein</fullName>
    </submittedName>
</protein>
<keyword evidence="2" id="KW-1185">Reference proteome</keyword>
<sequence length="70" mass="8445">MNQNQQLSQKELNYVEDQLSAEQLTMTKLRFYAEQTNDPEIREECQNLANKHQQHYNTLLKHLRTNQNLQ</sequence>
<proteinExistence type="predicted"/>